<dbReference type="EC" id="2.1.1.-" evidence="2"/>
<evidence type="ECO:0000313" key="3">
    <source>
        <dbReference type="Proteomes" id="UP000000603"/>
    </source>
</evidence>
<dbReference type="InterPro" id="IPR013216">
    <property type="entry name" value="Methyltransf_11"/>
</dbReference>
<dbReference type="GO" id="GO:0008757">
    <property type="term" value="F:S-adenosylmethionine-dependent methyltransferase activity"/>
    <property type="evidence" value="ECO:0007669"/>
    <property type="project" value="InterPro"/>
</dbReference>
<dbReference type="CDD" id="cd02440">
    <property type="entry name" value="AdoMet_MTases"/>
    <property type="match status" value="1"/>
</dbReference>
<dbReference type="EMBL" id="AE017283">
    <property type="protein sequence ID" value="AAT81990.1"/>
    <property type="molecule type" value="Genomic_DNA"/>
</dbReference>
<dbReference type="KEGG" id="pac:PPA0228"/>
<dbReference type="HOGENOM" id="CLU_049344_2_0_11"/>
<dbReference type="eggNOG" id="COG2226">
    <property type="taxonomic scope" value="Bacteria"/>
</dbReference>
<accession>Q6AB76</accession>
<keyword evidence="2" id="KW-0489">Methyltransferase</keyword>
<name>Q6AB76_CUTAK</name>
<proteinExistence type="predicted"/>
<evidence type="ECO:0000313" key="2">
    <source>
        <dbReference type="EMBL" id="AAT81990.1"/>
    </source>
</evidence>
<keyword evidence="2" id="KW-0808">Transferase</keyword>
<sequence>MSPPGQHYAQADAPQRPVLVQESSYLQLSSEAAEFVTQCQICGKPCQLADEPLWTTLATTIPSTIGAMAVSSAPHLPSGSFEWLTAGRVDPGSRVVVLCPTVAHCRAVASHGADVLAVHRDPDTAEKLNRIPGVMAVCGSPESLPLNSSSFDAVLVHQGFHELAPGLALPEIARVLRPGSVLGVSWLVRDDTVPWVKRLAALLRTVDENAMSGDYGTESVHELISSKYFPEDEHTTKRLWVPVNRDSLVAMAAARPAVRALDSDARSNVLTKVAALADDSAGTSGLRLPYQLECWRAWVDHDELTTPIRPHDDGLTITL</sequence>
<organism evidence="2 3">
    <name type="scientific">Cutibacterium acnes (strain DSM 16379 / KPA171202)</name>
    <name type="common">Propionibacterium acnes</name>
    <dbReference type="NCBI Taxonomy" id="267747"/>
    <lineage>
        <taxon>Bacteria</taxon>
        <taxon>Bacillati</taxon>
        <taxon>Actinomycetota</taxon>
        <taxon>Actinomycetes</taxon>
        <taxon>Propionibacteriales</taxon>
        <taxon>Propionibacteriaceae</taxon>
        <taxon>Cutibacterium</taxon>
    </lineage>
</organism>
<dbReference type="Gene3D" id="3.40.50.150">
    <property type="entry name" value="Vaccinia Virus protein VP39"/>
    <property type="match status" value="1"/>
</dbReference>
<dbReference type="AlphaFoldDB" id="Q6AB76"/>
<reference evidence="2 3" key="1">
    <citation type="journal article" date="2004" name="Science">
        <title>The complete genome sequence of Propionibacterium acnes, a commensal of human skin.</title>
        <authorList>
            <person name="Bruggemann H."/>
            <person name="Henne A."/>
            <person name="Hoster F."/>
            <person name="Liesegang H."/>
            <person name="Wiezer A."/>
            <person name="Strittmatter A."/>
            <person name="Hujer S."/>
            <person name="Durre P."/>
            <person name="Gottschalk G."/>
        </authorList>
    </citation>
    <scope>NUCLEOTIDE SEQUENCE [LARGE SCALE GENOMIC DNA]</scope>
    <source>
        <strain evidence="3">DSM 16379 / KPA171202</strain>
    </source>
</reference>
<dbReference type="Proteomes" id="UP000000603">
    <property type="component" value="Chromosome"/>
</dbReference>
<evidence type="ECO:0000259" key="1">
    <source>
        <dbReference type="Pfam" id="PF08241"/>
    </source>
</evidence>
<feature type="domain" description="Methyltransferase type 11" evidence="1">
    <location>
        <begin position="99"/>
        <end position="182"/>
    </location>
</feature>
<dbReference type="SUPFAM" id="SSF53335">
    <property type="entry name" value="S-adenosyl-L-methionine-dependent methyltransferases"/>
    <property type="match status" value="1"/>
</dbReference>
<gene>
    <name evidence="2" type="ordered locus">PPA0228</name>
</gene>
<protein>
    <submittedName>
        <fullName evidence="2">Methyltransferase</fullName>
        <ecNumber evidence="2">2.1.1.-</ecNumber>
    </submittedName>
</protein>
<dbReference type="Pfam" id="PF08241">
    <property type="entry name" value="Methyltransf_11"/>
    <property type="match status" value="1"/>
</dbReference>
<dbReference type="InterPro" id="IPR029063">
    <property type="entry name" value="SAM-dependent_MTases_sf"/>
</dbReference>
<dbReference type="EnsemblBacteria" id="AAT81990">
    <property type="protein sequence ID" value="AAT81990"/>
    <property type="gene ID" value="PPA0228"/>
</dbReference>
<dbReference type="GO" id="GO:0032259">
    <property type="term" value="P:methylation"/>
    <property type="evidence" value="ECO:0007669"/>
    <property type="project" value="UniProtKB-KW"/>
</dbReference>